<protein>
    <submittedName>
        <fullName evidence="2">Uncharacterized protein</fullName>
    </submittedName>
</protein>
<comment type="caution">
    <text evidence="2">The sequence shown here is derived from an EMBL/GenBank/DDBJ whole genome shotgun (WGS) entry which is preliminary data.</text>
</comment>
<organism evidence="2 3">
    <name type="scientific">Liparis tanakae</name>
    <name type="common">Tanaka's snailfish</name>
    <dbReference type="NCBI Taxonomy" id="230148"/>
    <lineage>
        <taxon>Eukaryota</taxon>
        <taxon>Metazoa</taxon>
        <taxon>Chordata</taxon>
        <taxon>Craniata</taxon>
        <taxon>Vertebrata</taxon>
        <taxon>Euteleostomi</taxon>
        <taxon>Actinopterygii</taxon>
        <taxon>Neopterygii</taxon>
        <taxon>Teleostei</taxon>
        <taxon>Neoteleostei</taxon>
        <taxon>Acanthomorphata</taxon>
        <taxon>Eupercaria</taxon>
        <taxon>Perciformes</taxon>
        <taxon>Cottioidei</taxon>
        <taxon>Cottales</taxon>
        <taxon>Liparidae</taxon>
        <taxon>Liparis</taxon>
    </lineage>
</organism>
<dbReference type="EMBL" id="SRLO01000929">
    <property type="protein sequence ID" value="TNN44015.1"/>
    <property type="molecule type" value="Genomic_DNA"/>
</dbReference>
<accession>A0A4Z2FSV7</accession>
<proteinExistence type="predicted"/>
<evidence type="ECO:0000313" key="2">
    <source>
        <dbReference type="EMBL" id="TNN44015.1"/>
    </source>
</evidence>
<dbReference type="Proteomes" id="UP000314294">
    <property type="component" value="Unassembled WGS sequence"/>
</dbReference>
<dbReference type="AlphaFoldDB" id="A0A4Z2FSV7"/>
<keyword evidence="3" id="KW-1185">Reference proteome</keyword>
<sequence length="137" mass="16240">MEGKEESLRVLRLKRKSREEGENPQAKKVTAGRRRSRRRGAEPESGSEEKEDSTPLPHYSVEELKDFIRKTKQMWHVKGKDYFCQDKFFLSATFLTMRDERGAFTPQEFYRLKKILCDLRKVLVVEDEEKRARGEVD</sequence>
<name>A0A4Z2FSV7_9TELE</name>
<evidence type="ECO:0000313" key="3">
    <source>
        <dbReference type="Proteomes" id="UP000314294"/>
    </source>
</evidence>
<evidence type="ECO:0000256" key="1">
    <source>
        <dbReference type="SAM" id="MobiDB-lite"/>
    </source>
</evidence>
<reference evidence="2 3" key="1">
    <citation type="submission" date="2019-03" db="EMBL/GenBank/DDBJ databases">
        <title>First draft genome of Liparis tanakae, snailfish: a comprehensive survey of snailfish specific genes.</title>
        <authorList>
            <person name="Kim W."/>
            <person name="Song I."/>
            <person name="Jeong J.-H."/>
            <person name="Kim D."/>
            <person name="Kim S."/>
            <person name="Ryu S."/>
            <person name="Song J.Y."/>
            <person name="Lee S.K."/>
        </authorList>
    </citation>
    <scope>NUCLEOTIDE SEQUENCE [LARGE SCALE GENOMIC DNA]</scope>
    <source>
        <tissue evidence="2">Muscle</tissue>
    </source>
</reference>
<feature type="region of interest" description="Disordered" evidence="1">
    <location>
        <begin position="1"/>
        <end position="57"/>
    </location>
</feature>
<gene>
    <name evidence="2" type="ORF">EYF80_045780</name>
</gene>